<keyword evidence="4 5" id="KW-0472">Membrane</keyword>
<dbReference type="InterPro" id="IPR005351">
    <property type="entry name" value="ASTER"/>
</dbReference>
<proteinExistence type="predicted"/>
<keyword evidence="3 5" id="KW-1133">Transmembrane helix</keyword>
<sequence length="101" mass="11829">MEPNENDEAGFGELYQLMAMVAGAICFFYKTKWSAWLCLFLFFTSIINFRFEHMMQQGMTSFTLVTVAFTQAYLAPSQQQLYEQKRRMELKNNPEMGLQAK</sequence>
<dbReference type="GO" id="GO:0005789">
    <property type="term" value="C:endoplasmic reticulum membrane"/>
    <property type="evidence" value="ECO:0007669"/>
    <property type="project" value="InterPro"/>
</dbReference>
<protein>
    <recommendedName>
        <fullName evidence="7">Protein Asterix</fullName>
    </recommendedName>
</protein>
<evidence type="ECO:0000256" key="5">
    <source>
        <dbReference type="SAM" id="Phobius"/>
    </source>
</evidence>
<name>A0A7S3FYF3_9SPIT</name>
<gene>
    <name evidence="6" type="ORF">SRAS04492_LOCUS5511</name>
</gene>
<evidence type="ECO:0000313" key="6">
    <source>
        <dbReference type="EMBL" id="CAE0233710.1"/>
    </source>
</evidence>
<evidence type="ECO:0000256" key="3">
    <source>
        <dbReference type="ARBA" id="ARBA00022989"/>
    </source>
</evidence>
<evidence type="ECO:0000256" key="1">
    <source>
        <dbReference type="ARBA" id="ARBA00004370"/>
    </source>
</evidence>
<evidence type="ECO:0000256" key="4">
    <source>
        <dbReference type="ARBA" id="ARBA00023136"/>
    </source>
</evidence>
<reference evidence="6" key="1">
    <citation type="submission" date="2021-01" db="EMBL/GenBank/DDBJ databases">
        <authorList>
            <person name="Corre E."/>
            <person name="Pelletier E."/>
            <person name="Niang G."/>
            <person name="Scheremetjew M."/>
            <person name="Finn R."/>
            <person name="Kale V."/>
            <person name="Holt S."/>
            <person name="Cochrane G."/>
            <person name="Meng A."/>
            <person name="Brown T."/>
            <person name="Cohen L."/>
        </authorList>
    </citation>
    <scope>NUCLEOTIDE SEQUENCE</scope>
    <source>
        <strain evidence="6">Ras09</strain>
    </source>
</reference>
<comment type="subcellular location">
    <subcellularLocation>
        <location evidence="1">Membrane</location>
    </subcellularLocation>
</comment>
<dbReference type="Pfam" id="PF03669">
    <property type="entry name" value="ASTER"/>
    <property type="match status" value="1"/>
</dbReference>
<dbReference type="AlphaFoldDB" id="A0A7S3FYF3"/>
<feature type="transmembrane region" description="Helical" evidence="5">
    <location>
        <begin position="33"/>
        <end position="51"/>
    </location>
</feature>
<dbReference type="EMBL" id="HBIA01010746">
    <property type="protein sequence ID" value="CAE0233710.1"/>
    <property type="molecule type" value="Transcribed_RNA"/>
</dbReference>
<evidence type="ECO:0008006" key="7">
    <source>
        <dbReference type="Google" id="ProtNLM"/>
    </source>
</evidence>
<dbReference type="GO" id="GO:0044183">
    <property type="term" value="F:protein folding chaperone"/>
    <property type="evidence" value="ECO:0007669"/>
    <property type="project" value="InterPro"/>
</dbReference>
<organism evidence="6">
    <name type="scientific">Strombidium rassoulzadegani</name>
    <dbReference type="NCBI Taxonomy" id="1082188"/>
    <lineage>
        <taxon>Eukaryota</taxon>
        <taxon>Sar</taxon>
        <taxon>Alveolata</taxon>
        <taxon>Ciliophora</taxon>
        <taxon>Intramacronucleata</taxon>
        <taxon>Spirotrichea</taxon>
        <taxon>Oligotrichia</taxon>
        <taxon>Strombidiidae</taxon>
        <taxon>Strombidium</taxon>
    </lineage>
</organism>
<dbReference type="GO" id="GO:0045048">
    <property type="term" value="P:protein insertion into ER membrane"/>
    <property type="evidence" value="ECO:0007669"/>
    <property type="project" value="InterPro"/>
</dbReference>
<accession>A0A7S3FYF3</accession>
<keyword evidence="2 5" id="KW-0812">Transmembrane</keyword>
<evidence type="ECO:0000256" key="2">
    <source>
        <dbReference type="ARBA" id="ARBA00022692"/>
    </source>
</evidence>